<comment type="caution">
    <text evidence="3">The sequence shown here is derived from an EMBL/GenBank/DDBJ whole genome shotgun (WGS) entry which is preliminary data.</text>
</comment>
<feature type="compositionally biased region" description="Polar residues" evidence="1">
    <location>
        <begin position="568"/>
        <end position="578"/>
    </location>
</feature>
<feature type="region of interest" description="Disordered" evidence="1">
    <location>
        <begin position="384"/>
        <end position="427"/>
    </location>
</feature>
<dbReference type="Proteomes" id="UP000245956">
    <property type="component" value="Unassembled WGS sequence"/>
</dbReference>
<proteinExistence type="predicted"/>
<evidence type="ECO:0000256" key="1">
    <source>
        <dbReference type="SAM" id="MobiDB-lite"/>
    </source>
</evidence>
<gene>
    <name evidence="3" type="ORF">PCL_05380</name>
</gene>
<protein>
    <submittedName>
        <fullName evidence="3">Uncharacterized protein</fullName>
    </submittedName>
</protein>
<dbReference type="AlphaFoldDB" id="A0A2U3DV84"/>
<feature type="compositionally biased region" description="Low complexity" evidence="1">
    <location>
        <begin position="406"/>
        <end position="424"/>
    </location>
</feature>
<evidence type="ECO:0000256" key="2">
    <source>
        <dbReference type="SAM" id="SignalP"/>
    </source>
</evidence>
<organism evidence="3 4">
    <name type="scientific">Purpureocillium lilacinum</name>
    <name type="common">Paecilomyces lilacinus</name>
    <dbReference type="NCBI Taxonomy" id="33203"/>
    <lineage>
        <taxon>Eukaryota</taxon>
        <taxon>Fungi</taxon>
        <taxon>Dikarya</taxon>
        <taxon>Ascomycota</taxon>
        <taxon>Pezizomycotina</taxon>
        <taxon>Sordariomycetes</taxon>
        <taxon>Hypocreomycetidae</taxon>
        <taxon>Hypocreales</taxon>
        <taxon>Ophiocordycipitaceae</taxon>
        <taxon>Purpureocillium</taxon>
    </lineage>
</organism>
<feature type="region of interest" description="Disordered" evidence="1">
    <location>
        <begin position="53"/>
        <end position="79"/>
    </location>
</feature>
<accession>A0A2U3DV84</accession>
<feature type="chain" id="PRO_5015477394" evidence="2">
    <location>
        <begin position="16"/>
        <end position="705"/>
    </location>
</feature>
<feature type="compositionally biased region" description="Low complexity" evidence="1">
    <location>
        <begin position="460"/>
        <end position="498"/>
    </location>
</feature>
<feature type="compositionally biased region" description="Low complexity" evidence="1">
    <location>
        <begin position="53"/>
        <end position="69"/>
    </location>
</feature>
<feature type="compositionally biased region" description="Basic and acidic residues" evidence="1">
    <location>
        <begin position="239"/>
        <end position="248"/>
    </location>
</feature>
<feature type="signal peptide" evidence="2">
    <location>
        <begin position="1"/>
        <end position="15"/>
    </location>
</feature>
<evidence type="ECO:0000313" key="4">
    <source>
        <dbReference type="Proteomes" id="UP000245956"/>
    </source>
</evidence>
<feature type="region of interest" description="Disordered" evidence="1">
    <location>
        <begin position="540"/>
        <end position="593"/>
    </location>
</feature>
<keyword evidence="2" id="KW-0732">Signal</keyword>
<dbReference type="EMBL" id="LCWV01000027">
    <property type="protein sequence ID" value="PWI66162.1"/>
    <property type="molecule type" value="Genomic_DNA"/>
</dbReference>
<feature type="compositionally biased region" description="Polar residues" evidence="1">
    <location>
        <begin position="283"/>
        <end position="294"/>
    </location>
</feature>
<sequence>MSAWVAVTWCLSVDAIDPKLCGASPDPTRPPPTASSPPFSVFLSTHPSTTPRLLVLSPRSSSTPLPATPSRRRSEPRGSTLSTLVARLGFSIAALVALPIRFSGRHSLDQSRSVRIYFRIARVGDFVHRPSPSPHSLDCINPFSGRVGILVLSTGSFVSSRGRQTSRRAQVSVHRERDVKATRLSGLVHATRYTSRPFHPVALTMGLPLFVAPVESDLPSKAANKHGAASPPRSGIRRLRTDSSERRQARTAHVRIYGAAPPRLPRSNPDGFMPWAESPGPLDTTSSELAPQQRPTLREFREARLGRPWANGLRGRRAFEAQVDAQAEAQAEAQVNTIFGLEVGGQPLAQREAELRDAEQRFWPTDVGRHARARFGMAYQRHRGYDFRSPQRTPGATDDLSRTGGSVLPSSARSSSPRYNSRLLRSSRERRSAIARNVFGLDGLGDRERSLSPEVWDTLLTTLTPDPQPPSAGSSFASVAASQSQSAGPSSSTPTSAPDIVDGPAVDAQCDSDCGHSDADMDEDEENNHVASMRLQLLRARNEPRQTNPYSLDSIVNGSGGHLEAEQPQRSSSSNNNGLGVPLGDLFMNNSDDVPRPPASIARILRQREQMAQPYQSRGQPVQQDGPERALMVDGVRPEGEESPMPRQGNGASGATSGATSGGEEDWSGMQRIVRSLARREDIPDEWWAQVGLSRTLPQDEATNE</sequence>
<feature type="compositionally biased region" description="Polar residues" evidence="1">
    <location>
        <begin position="613"/>
        <end position="623"/>
    </location>
</feature>
<evidence type="ECO:0000313" key="3">
    <source>
        <dbReference type="EMBL" id="PWI66162.1"/>
    </source>
</evidence>
<feature type="region of interest" description="Disordered" evidence="1">
    <location>
        <begin position="220"/>
        <end position="294"/>
    </location>
</feature>
<feature type="compositionally biased region" description="Polar residues" evidence="1">
    <location>
        <begin position="545"/>
        <end position="557"/>
    </location>
</feature>
<name>A0A2U3DV84_PURLI</name>
<feature type="region of interest" description="Disordered" evidence="1">
    <location>
        <begin position="460"/>
        <end position="525"/>
    </location>
</feature>
<reference evidence="3 4" key="1">
    <citation type="journal article" date="2016" name="Front. Microbiol.">
        <title>Genome and transcriptome sequences reveal the specific parasitism of the nematophagous Purpureocillium lilacinum 36-1.</title>
        <authorList>
            <person name="Xie J."/>
            <person name="Li S."/>
            <person name="Mo C."/>
            <person name="Xiao X."/>
            <person name="Peng D."/>
            <person name="Wang G."/>
            <person name="Xiao Y."/>
        </authorList>
    </citation>
    <scope>NUCLEOTIDE SEQUENCE [LARGE SCALE GENOMIC DNA]</scope>
    <source>
        <strain evidence="3 4">36-1</strain>
    </source>
</reference>
<feature type="region of interest" description="Disordered" evidence="1">
    <location>
        <begin position="610"/>
        <end position="705"/>
    </location>
</feature>